<keyword evidence="6" id="KW-1185">Reference proteome</keyword>
<protein>
    <submittedName>
        <fullName evidence="5">GntR family transcriptional regulator</fullName>
    </submittedName>
</protein>
<dbReference type="InterPro" id="IPR011663">
    <property type="entry name" value="UTRA"/>
</dbReference>
<evidence type="ECO:0000259" key="4">
    <source>
        <dbReference type="PROSITE" id="PS50949"/>
    </source>
</evidence>
<gene>
    <name evidence="5" type="ORF">FNU76_20800</name>
</gene>
<evidence type="ECO:0000256" key="3">
    <source>
        <dbReference type="ARBA" id="ARBA00023163"/>
    </source>
</evidence>
<dbReference type="SMART" id="SM00345">
    <property type="entry name" value="HTH_GNTR"/>
    <property type="match status" value="1"/>
</dbReference>
<dbReference type="PANTHER" id="PTHR44846:SF1">
    <property type="entry name" value="MANNOSYL-D-GLYCERATE TRANSPORT_METABOLISM SYSTEM REPRESSOR MNGR-RELATED"/>
    <property type="match status" value="1"/>
</dbReference>
<dbReference type="Pfam" id="PF07702">
    <property type="entry name" value="UTRA"/>
    <property type="match status" value="1"/>
</dbReference>
<dbReference type="InterPro" id="IPR000524">
    <property type="entry name" value="Tscrpt_reg_HTH_GntR"/>
</dbReference>
<dbReference type="GO" id="GO:0003677">
    <property type="term" value="F:DNA binding"/>
    <property type="evidence" value="ECO:0007669"/>
    <property type="project" value="UniProtKB-KW"/>
</dbReference>
<dbReference type="GO" id="GO:0003700">
    <property type="term" value="F:DNA-binding transcription factor activity"/>
    <property type="evidence" value="ECO:0007669"/>
    <property type="project" value="InterPro"/>
</dbReference>
<evidence type="ECO:0000256" key="2">
    <source>
        <dbReference type="ARBA" id="ARBA00023125"/>
    </source>
</evidence>
<dbReference type="PANTHER" id="PTHR44846">
    <property type="entry name" value="MANNOSYL-D-GLYCERATE TRANSPORT/METABOLISM SYSTEM REPRESSOR MNGR-RELATED"/>
    <property type="match status" value="1"/>
</dbReference>
<dbReference type="InterPro" id="IPR036388">
    <property type="entry name" value="WH-like_DNA-bd_sf"/>
</dbReference>
<dbReference type="InterPro" id="IPR050679">
    <property type="entry name" value="Bact_HTH_transcr_reg"/>
</dbReference>
<evidence type="ECO:0000313" key="5">
    <source>
        <dbReference type="EMBL" id="QDQ28593.1"/>
    </source>
</evidence>
<name>A0A516SKD9_9NEIS</name>
<accession>A0A516SKD9</accession>
<dbReference type="Pfam" id="PF00392">
    <property type="entry name" value="GntR"/>
    <property type="match status" value="1"/>
</dbReference>
<dbReference type="SUPFAM" id="SSF46785">
    <property type="entry name" value="Winged helix' DNA-binding domain"/>
    <property type="match status" value="1"/>
</dbReference>
<keyword evidence="3" id="KW-0804">Transcription</keyword>
<dbReference type="GO" id="GO:0045892">
    <property type="term" value="P:negative regulation of DNA-templated transcription"/>
    <property type="evidence" value="ECO:0007669"/>
    <property type="project" value="TreeGrafter"/>
</dbReference>
<evidence type="ECO:0000256" key="1">
    <source>
        <dbReference type="ARBA" id="ARBA00023015"/>
    </source>
</evidence>
<dbReference type="PRINTS" id="PR00035">
    <property type="entry name" value="HTHGNTR"/>
</dbReference>
<sequence>MLHCDLVSYIRLDWTVWRRWRIKRTIPPSQIVAMSASSSRPAAELPGRQPLYAQVRERIVQGIEQGEWDAGEALPSEFELADRFGVSQGTVRKGLDSLVGEGVLLRRQGLGTFIAQVDDDWGKAELPGVERALDTSLELLACARGNAGEEAAAALGLRRGMALLTVKRLVRVGGEPFAVIESYVAADRFDGLDARRIKQANCNLRTVWWREFGLRVVSSSPQFRAGVAGREEARLLGVDVDSPLLEVARIAGGLTSAPVEWSVLRCRTDRYVYRV</sequence>
<organism evidence="5 6">
    <name type="scientific">Chitinimonas arctica</name>
    <dbReference type="NCBI Taxonomy" id="2594795"/>
    <lineage>
        <taxon>Bacteria</taxon>
        <taxon>Pseudomonadati</taxon>
        <taxon>Pseudomonadota</taxon>
        <taxon>Betaproteobacteria</taxon>
        <taxon>Neisseriales</taxon>
        <taxon>Chitinibacteraceae</taxon>
        <taxon>Chitinimonas</taxon>
    </lineage>
</organism>
<dbReference type="Gene3D" id="1.10.10.10">
    <property type="entry name" value="Winged helix-like DNA-binding domain superfamily/Winged helix DNA-binding domain"/>
    <property type="match status" value="1"/>
</dbReference>
<dbReference type="InterPro" id="IPR036390">
    <property type="entry name" value="WH_DNA-bd_sf"/>
</dbReference>
<feature type="domain" description="HTH gntR-type" evidence="4">
    <location>
        <begin position="49"/>
        <end position="117"/>
    </location>
</feature>
<proteinExistence type="predicted"/>
<dbReference type="EMBL" id="CP041730">
    <property type="protein sequence ID" value="QDQ28593.1"/>
    <property type="molecule type" value="Genomic_DNA"/>
</dbReference>
<dbReference type="PROSITE" id="PS50949">
    <property type="entry name" value="HTH_GNTR"/>
    <property type="match status" value="1"/>
</dbReference>
<evidence type="ECO:0000313" key="6">
    <source>
        <dbReference type="Proteomes" id="UP000317550"/>
    </source>
</evidence>
<dbReference type="SMART" id="SM00866">
    <property type="entry name" value="UTRA"/>
    <property type="match status" value="1"/>
</dbReference>
<dbReference type="AlphaFoldDB" id="A0A516SKD9"/>
<dbReference type="Proteomes" id="UP000317550">
    <property type="component" value="Chromosome"/>
</dbReference>
<dbReference type="OrthoDB" id="3194402at2"/>
<reference evidence="6" key="1">
    <citation type="submission" date="2019-07" db="EMBL/GenBank/DDBJ databases">
        <title>Chitinimonas sp. nov., isolated from Ny-Alesund, arctica soil.</title>
        <authorList>
            <person name="Xu Q."/>
            <person name="Peng F."/>
        </authorList>
    </citation>
    <scope>NUCLEOTIDE SEQUENCE [LARGE SCALE GENOMIC DNA]</scope>
    <source>
        <strain evidence="6">R3-44</strain>
    </source>
</reference>
<dbReference type="InterPro" id="IPR028978">
    <property type="entry name" value="Chorismate_lyase_/UTRA_dom_sf"/>
</dbReference>
<dbReference type="Gene3D" id="3.40.1410.10">
    <property type="entry name" value="Chorismate lyase-like"/>
    <property type="match status" value="1"/>
</dbReference>
<keyword evidence="2" id="KW-0238">DNA-binding</keyword>
<dbReference type="CDD" id="cd07377">
    <property type="entry name" value="WHTH_GntR"/>
    <property type="match status" value="1"/>
</dbReference>
<dbReference type="SUPFAM" id="SSF64288">
    <property type="entry name" value="Chorismate lyase-like"/>
    <property type="match status" value="1"/>
</dbReference>
<dbReference type="KEGG" id="cari:FNU76_20800"/>
<keyword evidence="1" id="KW-0805">Transcription regulation</keyword>